<dbReference type="InterPro" id="IPR013740">
    <property type="entry name" value="Redoxin"/>
</dbReference>
<dbReference type="InterPro" id="IPR050553">
    <property type="entry name" value="Thioredoxin_ResA/DsbE_sf"/>
</dbReference>
<evidence type="ECO:0000313" key="4">
    <source>
        <dbReference type="Proteomes" id="UP000770889"/>
    </source>
</evidence>
<dbReference type="PANTHER" id="PTHR42852">
    <property type="entry name" value="THIOL:DISULFIDE INTERCHANGE PROTEIN DSBE"/>
    <property type="match status" value="1"/>
</dbReference>
<name>A0A944M805_9GAMM</name>
<organism evidence="3 4">
    <name type="scientific">Candidatus Thiodiazotropha taylori</name>
    <dbReference type="NCBI Taxonomy" id="2792791"/>
    <lineage>
        <taxon>Bacteria</taxon>
        <taxon>Pseudomonadati</taxon>
        <taxon>Pseudomonadota</taxon>
        <taxon>Gammaproteobacteria</taxon>
        <taxon>Chromatiales</taxon>
        <taxon>Sedimenticolaceae</taxon>
        <taxon>Candidatus Thiodiazotropha</taxon>
    </lineage>
</organism>
<feature type="signal peptide" evidence="1">
    <location>
        <begin position="1"/>
        <end position="18"/>
    </location>
</feature>
<dbReference type="GO" id="GO:0016491">
    <property type="term" value="F:oxidoreductase activity"/>
    <property type="evidence" value="ECO:0007669"/>
    <property type="project" value="InterPro"/>
</dbReference>
<dbReference type="Proteomes" id="UP000770889">
    <property type="component" value="Unassembled WGS sequence"/>
</dbReference>
<proteinExistence type="predicted"/>
<dbReference type="CDD" id="cd02966">
    <property type="entry name" value="TlpA_like_family"/>
    <property type="match status" value="1"/>
</dbReference>
<protein>
    <submittedName>
        <fullName evidence="3">TlpA family protein disulfide reductase</fullName>
    </submittedName>
</protein>
<comment type="caution">
    <text evidence="3">The sequence shown here is derived from an EMBL/GenBank/DDBJ whole genome shotgun (WGS) entry which is preliminary data.</text>
</comment>
<dbReference type="PANTHER" id="PTHR42852:SF13">
    <property type="entry name" value="PROTEIN DIPZ"/>
    <property type="match status" value="1"/>
</dbReference>
<feature type="chain" id="PRO_5037142017" evidence="1">
    <location>
        <begin position="19"/>
        <end position="172"/>
    </location>
</feature>
<sequence>MRWLVVLWLSLWLAPSQADLPPLTHNLTAIAEASPAPELRLLSMDDEMIDIDSLKGKVVVVNFWATWCPPCIREMPSLEALHQETKARGVVVLAVNIGEDIDTIFPFLGSVEPSPSFPILLDSDSSSLSRWKVRGLPTTFVVAPDGSLAYQAVGGREFSHPDLIEQLLHLMD</sequence>
<keyword evidence="1" id="KW-0732">Signal</keyword>
<dbReference type="EMBL" id="JAHHGM010000005">
    <property type="protein sequence ID" value="MBT2988780.1"/>
    <property type="molecule type" value="Genomic_DNA"/>
</dbReference>
<accession>A0A944M805</accession>
<dbReference type="AlphaFoldDB" id="A0A944M805"/>
<dbReference type="Gene3D" id="3.40.30.10">
    <property type="entry name" value="Glutaredoxin"/>
    <property type="match status" value="1"/>
</dbReference>
<evidence type="ECO:0000259" key="2">
    <source>
        <dbReference type="PROSITE" id="PS51352"/>
    </source>
</evidence>
<gene>
    <name evidence="3" type="ORF">KME65_07415</name>
</gene>
<reference evidence="3 4" key="1">
    <citation type="submission" date="2021-05" db="EMBL/GenBank/DDBJ databases">
        <title>Genetic and Functional Diversity in Clade A Lucinid endosymbionts from the Bahamas.</title>
        <authorList>
            <person name="Giani N.M."/>
            <person name="Engel A.S."/>
            <person name="Campbell B.J."/>
        </authorList>
    </citation>
    <scope>NUCLEOTIDE SEQUENCE [LARGE SCALE GENOMIC DNA]</scope>
    <source>
        <strain evidence="3">LUC16012Gg_MoonRockCtena</strain>
    </source>
</reference>
<evidence type="ECO:0000256" key="1">
    <source>
        <dbReference type="SAM" id="SignalP"/>
    </source>
</evidence>
<dbReference type="Pfam" id="PF08534">
    <property type="entry name" value="Redoxin"/>
    <property type="match status" value="1"/>
</dbReference>
<dbReference type="InterPro" id="IPR036249">
    <property type="entry name" value="Thioredoxin-like_sf"/>
</dbReference>
<dbReference type="SUPFAM" id="SSF52833">
    <property type="entry name" value="Thioredoxin-like"/>
    <property type="match status" value="1"/>
</dbReference>
<dbReference type="PROSITE" id="PS51352">
    <property type="entry name" value="THIOREDOXIN_2"/>
    <property type="match status" value="1"/>
</dbReference>
<feature type="domain" description="Thioredoxin" evidence="2">
    <location>
        <begin position="30"/>
        <end position="172"/>
    </location>
</feature>
<dbReference type="InterPro" id="IPR013766">
    <property type="entry name" value="Thioredoxin_domain"/>
</dbReference>
<evidence type="ECO:0000313" key="3">
    <source>
        <dbReference type="EMBL" id="MBT2988780.1"/>
    </source>
</evidence>